<dbReference type="InterPro" id="IPR025507">
    <property type="entry name" value="DUF4394"/>
</dbReference>
<dbReference type="AlphaFoldDB" id="A0A849SFI5"/>
<sequence length="195" mass="19793">MSSSPATFSSRPITGMAAGEVALAIDFRAAAPLSRLYAITNFGQLYLISNPSTGAAVAVGPGGIAINGTEVGLDFNPTVDRIRLITDNEQNLRLHPDLGTVVATDLSLAFAGSDVNAGSNPQATGAAYTNSFAGATTTTLYDVDASLDVLVTQLPPNNGTLNTVGSLGANVDTLNGFDISGATTTAYAAFHVPVT</sequence>
<accession>A0A849SFI5</accession>
<evidence type="ECO:0000259" key="1">
    <source>
        <dbReference type="Pfam" id="PF14339"/>
    </source>
</evidence>
<gene>
    <name evidence="2" type="ORF">HOP12_03575</name>
</gene>
<evidence type="ECO:0000313" key="2">
    <source>
        <dbReference type="EMBL" id="NOT33231.1"/>
    </source>
</evidence>
<feature type="domain" description="DUF4394" evidence="1">
    <location>
        <begin position="3"/>
        <end position="192"/>
    </location>
</feature>
<dbReference type="EMBL" id="JABFRW010000033">
    <property type="protein sequence ID" value="NOT33231.1"/>
    <property type="molecule type" value="Genomic_DNA"/>
</dbReference>
<reference evidence="2 3" key="1">
    <citation type="submission" date="2020-04" db="EMBL/GenBank/DDBJ databases">
        <title>Metagenomic profiling of ammonia- and methane-oxidizing microorganisms in a Dutch drinking water treatment plant.</title>
        <authorList>
            <person name="Poghosyan L."/>
            <person name="Leucker S."/>
        </authorList>
    </citation>
    <scope>NUCLEOTIDE SEQUENCE [LARGE SCALE GENOMIC DNA]</scope>
    <source>
        <strain evidence="2">S-RSF-IL-03</strain>
    </source>
</reference>
<proteinExistence type="predicted"/>
<evidence type="ECO:0000313" key="3">
    <source>
        <dbReference type="Proteomes" id="UP000580839"/>
    </source>
</evidence>
<organism evidence="2 3">
    <name type="scientific">Eiseniibacteriota bacterium</name>
    <dbReference type="NCBI Taxonomy" id="2212470"/>
    <lineage>
        <taxon>Bacteria</taxon>
        <taxon>Candidatus Eiseniibacteriota</taxon>
    </lineage>
</organism>
<dbReference type="Pfam" id="PF14339">
    <property type="entry name" value="DUF4394"/>
    <property type="match status" value="1"/>
</dbReference>
<dbReference type="Proteomes" id="UP000580839">
    <property type="component" value="Unassembled WGS sequence"/>
</dbReference>
<protein>
    <submittedName>
        <fullName evidence="2">DUF4394 domain-containing protein</fullName>
    </submittedName>
</protein>
<name>A0A849SFI5_UNCEI</name>
<comment type="caution">
    <text evidence="2">The sequence shown here is derived from an EMBL/GenBank/DDBJ whole genome shotgun (WGS) entry which is preliminary data.</text>
</comment>